<dbReference type="InterPro" id="IPR000528">
    <property type="entry name" value="Plant_nsLTP"/>
</dbReference>
<name>A0ABD3JJU9_EUCGL</name>
<dbReference type="EMBL" id="JBJKBG010000008">
    <property type="protein sequence ID" value="KAL3727203.1"/>
    <property type="molecule type" value="Genomic_DNA"/>
</dbReference>
<evidence type="ECO:0000313" key="12">
    <source>
        <dbReference type="Proteomes" id="UP001634007"/>
    </source>
</evidence>
<dbReference type="InterPro" id="IPR043325">
    <property type="entry name" value="LTSS"/>
</dbReference>
<dbReference type="SMART" id="SM00499">
    <property type="entry name" value="AAI"/>
    <property type="match status" value="1"/>
</dbReference>
<dbReference type="PRINTS" id="PR00382">
    <property type="entry name" value="LIPIDTRNSFER"/>
</dbReference>
<gene>
    <name evidence="11" type="ORF">ACJRO7_032019</name>
</gene>
<keyword evidence="4" id="KW-0472">Membrane</keyword>
<sequence length="200" mass="20076">MQTNRAHSDFLVRPARRNCLEPPPMASKGDNTGLNRVMALVVVLAALCARATAQSGCTSVLMNLAPCLSFVTGSSSTPSSSCCSQLASVVQSQPRCLCMVLNGGASSLGVTLNQTLALALPGACNMQTPPVSKCNAASGGMVAPAGSPDSSPSDISGGSKDVPSPAGSFTSHGIAKMPPLPLAVLSVLVATFGYVPAMAI</sequence>
<dbReference type="Proteomes" id="UP001634007">
    <property type="component" value="Unassembled WGS sequence"/>
</dbReference>
<feature type="domain" description="Bifunctional inhibitor/plant lipid transfer protein/seed storage helical" evidence="10">
    <location>
        <begin position="57"/>
        <end position="134"/>
    </location>
</feature>
<keyword evidence="6" id="KW-1015">Disulfide bond</keyword>
<dbReference type="AlphaFoldDB" id="A0ABD3JJU9"/>
<dbReference type="Gene3D" id="1.10.110.10">
    <property type="entry name" value="Plant lipid-transfer and hydrophobic proteins"/>
    <property type="match status" value="1"/>
</dbReference>
<feature type="region of interest" description="Disordered" evidence="9">
    <location>
        <begin position="143"/>
        <end position="167"/>
    </location>
</feature>
<dbReference type="GO" id="GO:0005886">
    <property type="term" value="C:plasma membrane"/>
    <property type="evidence" value="ECO:0007669"/>
    <property type="project" value="UniProtKB-SubCell"/>
</dbReference>
<accession>A0ABD3JJU9</accession>
<keyword evidence="4" id="KW-0336">GPI-anchor</keyword>
<evidence type="ECO:0000256" key="3">
    <source>
        <dbReference type="ARBA" id="ARBA00022475"/>
    </source>
</evidence>
<dbReference type="InterPro" id="IPR016140">
    <property type="entry name" value="Bifunc_inhib/LTP/seed_store"/>
</dbReference>
<dbReference type="FunFam" id="1.10.110.10:FF:000001">
    <property type="entry name" value="Bifunctional inhibitor/lipid-transfer protein/seed storage 2S albumin superfamily protein"/>
    <property type="match status" value="1"/>
</dbReference>
<reference evidence="11 12" key="1">
    <citation type="submission" date="2024-11" db="EMBL/GenBank/DDBJ databases">
        <title>Chromosome-level genome assembly of Eucalyptus globulus Labill. provides insights into its genome evolution.</title>
        <authorList>
            <person name="Li X."/>
        </authorList>
    </citation>
    <scope>NUCLEOTIDE SEQUENCE [LARGE SCALE GENOMIC DNA]</scope>
    <source>
        <strain evidence="11">CL2024</strain>
        <tissue evidence="11">Fresh tender leaves</tissue>
    </source>
</reference>
<evidence type="ECO:0000256" key="1">
    <source>
        <dbReference type="ARBA" id="ARBA00004609"/>
    </source>
</evidence>
<keyword evidence="8" id="KW-0449">Lipoprotein</keyword>
<evidence type="ECO:0000256" key="4">
    <source>
        <dbReference type="ARBA" id="ARBA00022622"/>
    </source>
</evidence>
<evidence type="ECO:0000256" key="7">
    <source>
        <dbReference type="ARBA" id="ARBA00023180"/>
    </source>
</evidence>
<keyword evidence="12" id="KW-1185">Reference proteome</keyword>
<dbReference type="GO" id="GO:0098552">
    <property type="term" value="C:side of membrane"/>
    <property type="evidence" value="ECO:0007669"/>
    <property type="project" value="UniProtKB-KW"/>
</dbReference>
<evidence type="ECO:0000256" key="5">
    <source>
        <dbReference type="ARBA" id="ARBA00022729"/>
    </source>
</evidence>
<comment type="similarity">
    <text evidence="2">Belongs to the plant LTP family.</text>
</comment>
<dbReference type="Pfam" id="PF14368">
    <property type="entry name" value="LTP_2"/>
    <property type="match status" value="1"/>
</dbReference>
<feature type="compositionally biased region" description="Low complexity" evidence="9">
    <location>
        <begin position="144"/>
        <end position="161"/>
    </location>
</feature>
<dbReference type="SUPFAM" id="SSF47699">
    <property type="entry name" value="Bifunctional inhibitor/lipid-transfer protein/seed storage 2S albumin"/>
    <property type="match status" value="1"/>
</dbReference>
<evidence type="ECO:0000313" key="11">
    <source>
        <dbReference type="EMBL" id="KAL3727203.1"/>
    </source>
</evidence>
<keyword evidence="3" id="KW-1003">Cell membrane</keyword>
<dbReference type="CDD" id="cd00010">
    <property type="entry name" value="AAI_LTSS"/>
    <property type="match status" value="1"/>
</dbReference>
<proteinExistence type="inferred from homology"/>
<evidence type="ECO:0000256" key="6">
    <source>
        <dbReference type="ARBA" id="ARBA00023157"/>
    </source>
</evidence>
<evidence type="ECO:0000259" key="10">
    <source>
        <dbReference type="SMART" id="SM00499"/>
    </source>
</evidence>
<keyword evidence="5" id="KW-0732">Signal</keyword>
<protein>
    <recommendedName>
        <fullName evidence="10">Bifunctional inhibitor/plant lipid transfer protein/seed storage helical domain-containing protein</fullName>
    </recommendedName>
</protein>
<comment type="subcellular location">
    <subcellularLocation>
        <location evidence="1">Cell membrane</location>
        <topology evidence="1">Lipid-anchor</topology>
        <topology evidence="1">GPI-anchor</topology>
    </subcellularLocation>
</comment>
<organism evidence="11 12">
    <name type="scientific">Eucalyptus globulus</name>
    <name type="common">Tasmanian blue gum</name>
    <dbReference type="NCBI Taxonomy" id="34317"/>
    <lineage>
        <taxon>Eukaryota</taxon>
        <taxon>Viridiplantae</taxon>
        <taxon>Streptophyta</taxon>
        <taxon>Embryophyta</taxon>
        <taxon>Tracheophyta</taxon>
        <taxon>Spermatophyta</taxon>
        <taxon>Magnoliopsida</taxon>
        <taxon>eudicotyledons</taxon>
        <taxon>Gunneridae</taxon>
        <taxon>Pentapetalae</taxon>
        <taxon>rosids</taxon>
        <taxon>malvids</taxon>
        <taxon>Myrtales</taxon>
        <taxon>Myrtaceae</taxon>
        <taxon>Myrtoideae</taxon>
        <taxon>Eucalypteae</taxon>
        <taxon>Eucalyptus</taxon>
    </lineage>
</organism>
<comment type="caution">
    <text evidence="11">The sequence shown here is derived from an EMBL/GenBank/DDBJ whole genome shotgun (WGS) entry which is preliminary data.</text>
</comment>
<keyword evidence="7" id="KW-0325">Glycoprotein</keyword>
<dbReference type="PANTHER" id="PTHR33044">
    <property type="entry name" value="BIFUNCTIONAL INHIBITOR/LIPID-TRANSFER PROTEIN/SEED STORAGE 2S ALBUMIN SUPERFAMILY PROTEIN-RELATED"/>
    <property type="match status" value="1"/>
</dbReference>
<evidence type="ECO:0000256" key="9">
    <source>
        <dbReference type="SAM" id="MobiDB-lite"/>
    </source>
</evidence>
<evidence type="ECO:0000256" key="2">
    <source>
        <dbReference type="ARBA" id="ARBA00009748"/>
    </source>
</evidence>
<dbReference type="InterPro" id="IPR036312">
    <property type="entry name" value="Bifun_inhib/LTP/seed_sf"/>
</dbReference>
<evidence type="ECO:0000256" key="8">
    <source>
        <dbReference type="ARBA" id="ARBA00023288"/>
    </source>
</evidence>